<feature type="domain" description="HTH cro/C1-type" evidence="1">
    <location>
        <begin position="12"/>
        <end position="56"/>
    </location>
</feature>
<reference evidence="2 3" key="1">
    <citation type="submission" date="2011-09" db="EMBL/GenBank/DDBJ databases">
        <authorList>
            <consortium name="US DOE Joint Genome Institute (JGI-PGF)"/>
            <person name="Lucas S."/>
            <person name="Han J."/>
            <person name="Lapidus A."/>
            <person name="Cheng J.-F."/>
            <person name="Goodwin L."/>
            <person name="Pitluck S."/>
            <person name="Peters L."/>
            <person name="Land M.L."/>
            <person name="Hauser L."/>
            <person name="Brambilla E."/>
            <person name="Klenk H.-P."/>
            <person name="Woyke T.J."/>
        </authorList>
    </citation>
    <scope>NUCLEOTIDE SEQUENCE [LARGE SCALE GENOMIC DNA]</scope>
    <source>
        <strain evidence="2 3">K62</strain>
    </source>
</reference>
<proteinExistence type="predicted"/>
<dbReference type="OrthoDB" id="3420984at2"/>
<name>I1CZX9_9PSEU</name>
<protein>
    <recommendedName>
        <fullName evidence="1">HTH cro/C1-type domain-containing protein</fullName>
    </recommendedName>
</protein>
<dbReference type="HOGENOM" id="CLU_033540_2_0_11"/>
<dbReference type="PROSITE" id="PS50943">
    <property type="entry name" value="HTH_CROC1"/>
    <property type="match status" value="1"/>
</dbReference>
<accession>I1CZX9</accession>
<dbReference type="GO" id="GO:0003677">
    <property type="term" value="F:DNA binding"/>
    <property type="evidence" value="ECO:0007669"/>
    <property type="project" value="InterPro"/>
</dbReference>
<dbReference type="SUPFAM" id="SSF47413">
    <property type="entry name" value="lambda repressor-like DNA-binding domains"/>
    <property type="match status" value="1"/>
</dbReference>
<keyword evidence="3" id="KW-1185">Reference proteome</keyword>
<dbReference type="AlphaFoldDB" id="I1CZX9"/>
<evidence type="ECO:0000313" key="2">
    <source>
        <dbReference type="EMBL" id="EIE98253.1"/>
    </source>
</evidence>
<dbReference type="InterPro" id="IPR001387">
    <property type="entry name" value="Cro/C1-type_HTH"/>
</dbReference>
<dbReference type="eggNOG" id="COG1396">
    <property type="taxonomic scope" value="Bacteria"/>
</dbReference>
<dbReference type="Gene3D" id="1.10.260.40">
    <property type="entry name" value="lambda repressor-like DNA-binding domains"/>
    <property type="match status" value="1"/>
</dbReference>
<dbReference type="InterPro" id="IPR010982">
    <property type="entry name" value="Lambda_DNA-bd_dom_sf"/>
</dbReference>
<sequence>MSAEPFERYAKTQTQLARRASVSLSLLSKVECGDRTATHALIASVARALHVPIERLTGQPYADTPHDTATHNAIDALRSVLRRIDLPEDAPPRSLEQLAADVNTLAALRRDANYRSLSVRLPATLDDLARAAHHVDSEAVPLVQRMFVTAYYAAHMMLHRLGFLDLAEVVERKLADAAREADDPLTEILAQWVRAQSFQSAGDYAHGLKLMDTARTQFADVLRHDSSPAALTVYGNLHLRSITLASRAGDLDTTRAHIAEARNLAARLGSSDQVHYGLTFGPANLATHETAAFVELGDAAAALRAAEKWRPPRSMPRTRKGHHFIGVARAHLRRGDREAALAALQQARRGAPQQTRLHPMVRDAVAVLVNLHHRSNPELTNYAGWVGITR</sequence>
<dbReference type="SUPFAM" id="SSF48452">
    <property type="entry name" value="TPR-like"/>
    <property type="match status" value="1"/>
</dbReference>
<dbReference type="InterPro" id="IPR011990">
    <property type="entry name" value="TPR-like_helical_dom_sf"/>
</dbReference>
<evidence type="ECO:0000259" key="1">
    <source>
        <dbReference type="PROSITE" id="PS50943"/>
    </source>
</evidence>
<dbReference type="STRING" id="928724.SacglDRAFT_01327"/>
<dbReference type="CDD" id="cd00093">
    <property type="entry name" value="HTH_XRE"/>
    <property type="match status" value="1"/>
</dbReference>
<reference evidence="3" key="2">
    <citation type="submission" date="2012-01" db="EMBL/GenBank/DDBJ databases">
        <title>Noncontiguous Finished sequence of chromosome of Saccharomonospora glauca K62.</title>
        <authorList>
            <consortium name="US DOE Joint Genome Institute"/>
            <person name="Lucas S."/>
            <person name="Han J."/>
            <person name="Lapidus A."/>
            <person name="Cheng J.-F."/>
            <person name="Goodwin L."/>
            <person name="Pitluck S."/>
            <person name="Peters L."/>
            <person name="Mikhailova N."/>
            <person name="Held B."/>
            <person name="Detter J.C."/>
            <person name="Han C."/>
            <person name="Tapia R."/>
            <person name="Land M."/>
            <person name="Hauser L."/>
            <person name="Kyrpides N."/>
            <person name="Ivanova N."/>
            <person name="Pagani I."/>
            <person name="Brambilla E.-M."/>
            <person name="Klenk H.-P."/>
            <person name="Woyke T."/>
        </authorList>
    </citation>
    <scope>NUCLEOTIDE SEQUENCE [LARGE SCALE GENOMIC DNA]</scope>
    <source>
        <strain evidence="3">K62</strain>
    </source>
</reference>
<organism evidence="2 3">
    <name type="scientific">Saccharomonospora glauca K62</name>
    <dbReference type="NCBI Taxonomy" id="928724"/>
    <lineage>
        <taxon>Bacteria</taxon>
        <taxon>Bacillati</taxon>
        <taxon>Actinomycetota</taxon>
        <taxon>Actinomycetes</taxon>
        <taxon>Pseudonocardiales</taxon>
        <taxon>Pseudonocardiaceae</taxon>
        <taxon>Saccharomonospora</taxon>
    </lineage>
</organism>
<dbReference type="Proteomes" id="UP000005087">
    <property type="component" value="Chromosome"/>
</dbReference>
<dbReference type="EMBL" id="CM001484">
    <property type="protein sequence ID" value="EIE98253.1"/>
    <property type="molecule type" value="Genomic_DNA"/>
</dbReference>
<evidence type="ECO:0000313" key="3">
    <source>
        <dbReference type="Proteomes" id="UP000005087"/>
    </source>
</evidence>
<gene>
    <name evidence="2" type="ORF">SacglDRAFT_01327</name>
</gene>